<organism evidence="1 2">
    <name type="scientific">Polaribacter aquimarinus</name>
    <dbReference type="NCBI Taxonomy" id="2100726"/>
    <lineage>
        <taxon>Bacteria</taxon>
        <taxon>Pseudomonadati</taxon>
        <taxon>Bacteroidota</taxon>
        <taxon>Flavobacteriia</taxon>
        <taxon>Flavobacteriales</taxon>
        <taxon>Flavobacteriaceae</taxon>
    </lineage>
</organism>
<keyword evidence="2" id="KW-1185">Reference proteome</keyword>
<sequence>MVFIFFSFSVNSQTKKASKNRVTTQNIIRIKFFDSIKNKNFYGIQVQLKNSSNQIIRQGLTDKNGEINFLNLPINHTFILNYSGLGYKNKTVIKIKTGKKIQFIKLETYNYQLDEVIIRSKKERFTVHGDTISYNANRYKSDTDENVGNIIEKLPGVLLTDGNLMIEGDKVNNILLDGKTYIKANVSATLNQIPSDIIYRIEVIDNVSPDDAAVQLKTINIVTKPKDVLTFGKIVTNYGSNERNRLAGNYYFKTKHNRLTTIADANNINKEDLLANDLSELFEGTNSLLASGLNYQYESDDENTALEFNLISNSLKRNQNQLYKQYLLGAIDEGPILNTTNTVNINESVFSYDLLFSNDFNSNYSLIIESVGNNLTSLNNNLYTDQRFLKSVNIYDLSSTTNSEQKTLNLDNSINIIKRFNRTSDKLIKNREISLLYRYNLREDSTIDSLSYNYSDVPSLNLWQIRNASVPIKTSSGTIGVTENWGDNYIVNYSISANRVTVNNEILTSKFDDENYTSGELVAPLSSINEIKQQNQEASIKLYRNKGKTQTTVGLEYKNLTIFGDLIYPFQEKFKSSYPAILPIASFVFNNKNMTRFKIAYKSLQEAPLFRHLNPILDNIIPSRPFLGQPDLEPEIKHVFDIEFKHQGGYNIQHIFRFNTTKTNNFIGENIYLPTKDSIVNGFSIKQGTQLLKPSNFKHQISSNFSMNHERNTEKFKYGINYGFRKDVFPSRQNNRNAETKIKRFNSGVYWNYYPNKVLSFNFNYFASYAEIENSLSPENKQSVINWNSRLNIRYLLFNSLLLNFDATSFQVDANNSQNVNNNINSILNFNAKYALLKKQRFSLLFTMHDILNQNKDITQNPTALYFTQEQKTMLGRYILLGFSLDI</sequence>
<reference evidence="1 2" key="1">
    <citation type="submission" date="2018-05" db="EMBL/GenBank/DDBJ databases">
        <title>Polaribacter aquimarinus sp. nov., isolated from sediment in a sediment of sea.</title>
        <authorList>
            <person name="Lu D."/>
        </authorList>
    </citation>
    <scope>NUCLEOTIDE SEQUENCE [LARGE SCALE GENOMIC DNA]</scope>
    <source>
        <strain evidence="1 2">ZY113</strain>
    </source>
</reference>
<name>A0A2U2J7P8_9FLAO</name>
<dbReference type="AlphaFoldDB" id="A0A2U2J7P8"/>
<evidence type="ECO:0000313" key="1">
    <source>
        <dbReference type="EMBL" id="PWG04347.1"/>
    </source>
</evidence>
<dbReference type="SUPFAM" id="SSF56935">
    <property type="entry name" value="Porins"/>
    <property type="match status" value="1"/>
</dbReference>
<dbReference type="EMBL" id="QFFG01000006">
    <property type="protein sequence ID" value="PWG04347.1"/>
    <property type="molecule type" value="Genomic_DNA"/>
</dbReference>
<comment type="caution">
    <text evidence="1">The sequence shown here is derived from an EMBL/GenBank/DDBJ whole genome shotgun (WGS) entry which is preliminary data.</text>
</comment>
<proteinExistence type="predicted"/>
<dbReference type="Proteomes" id="UP000245670">
    <property type="component" value="Unassembled WGS sequence"/>
</dbReference>
<gene>
    <name evidence="1" type="ORF">DIS07_13140</name>
</gene>
<evidence type="ECO:0000313" key="2">
    <source>
        <dbReference type="Proteomes" id="UP000245670"/>
    </source>
</evidence>
<protein>
    <submittedName>
        <fullName evidence="1">Uncharacterized protein</fullName>
    </submittedName>
</protein>
<accession>A0A2U2J7P8</accession>